<dbReference type="Pfam" id="PF00149">
    <property type="entry name" value="Metallophos"/>
    <property type="match status" value="1"/>
</dbReference>
<dbReference type="AlphaFoldDB" id="A0A0D2A1P3"/>
<organism evidence="4 5">
    <name type="scientific">Verruconis gallopava</name>
    <dbReference type="NCBI Taxonomy" id="253628"/>
    <lineage>
        <taxon>Eukaryota</taxon>
        <taxon>Fungi</taxon>
        <taxon>Dikarya</taxon>
        <taxon>Ascomycota</taxon>
        <taxon>Pezizomycotina</taxon>
        <taxon>Dothideomycetes</taxon>
        <taxon>Pleosporomycetidae</taxon>
        <taxon>Venturiales</taxon>
        <taxon>Sympoventuriaceae</taxon>
        <taxon>Verruconis</taxon>
    </lineage>
</organism>
<dbReference type="GeneID" id="27315809"/>
<dbReference type="Gene3D" id="3.60.21.10">
    <property type="match status" value="1"/>
</dbReference>
<keyword evidence="2" id="KW-0472">Membrane</keyword>
<dbReference type="GO" id="GO:0000298">
    <property type="term" value="F:endopolyphosphatase activity"/>
    <property type="evidence" value="ECO:0007669"/>
    <property type="project" value="TreeGrafter"/>
</dbReference>
<evidence type="ECO:0000313" key="4">
    <source>
        <dbReference type="EMBL" id="KIW00643.1"/>
    </source>
</evidence>
<dbReference type="InterPro" id="IPR050126">
    <property type="entry name" value="Ap4A_hydrolase"/>
</dbReference>
<dbReference type="STRING" id="253628.A0A0D2A1P3"/>
<dbReference type="GO" id="GO:0006798">
    <property type="term" value="P:polyphosphate catabolic process"/>
    <property type="evidence" value="ECO:0007669"/>
    <property type="project" value="TreeGrafter"/>
</dbReference>
<dbReference type="Proteomes" id="UP000053259">
    <property type="component" value="Unassembled WGS sequence"/>
</dbReference>
<evidence type="ECO:0000259" key="3">
    <source>
        <dbReference type="Pfam" id="PF00149"/>
    </source>
</evidence>
<feature type="domain" description="Calcineurin-like phosphoesterase" evidence="3">
    <location>
        <begin position="302"/>
        <end position="514"/>
    </location>
</feature>
<dbReference type="OrthoDB" id="10267127at2759"/>
<accession>A0A0D2A1P3</accession>
<proteinExistence type="predicted"/>
<dbReference type="InParanoid" id="A0A0D2A1P3"/>
<feature type="region of interest" description="Disordered" evidence="1">
    <location>
        <begin position="1"/>
        <end position="28"/>
    </location>
</feature>
<dbReference type="InterPro" id="IPR029052">
    <property type="entry name" value="Metallo-depent_PP-like"/>
</dbReference>
<dbReference type="PANTHER" id="PTHR42850">
    <property type="entry name" value="METALLOPHOSPHOESTERASE"/>
    <property type="match status" value="1"/>
</dbReference>
<protein>
    <recommendedName>
        <fullName evidence="3">Calcineurin-like phosphoesterase domain-containing protein</fullName>
    </recommendedName>
</protein>
<dbReference type="InterPro" id="IPR004843">
    <property type="entry name" value="Calcineurin-like_PHP"/>
</dbReference>
<evidence type="ECO:0000313" key="5">
    <source>
        <dbReference type="Proteomes" id="UP000053259"/>
    </source>
</evidence>
<gene>
    <name evidence="4" type="ORF">PV09_07836</name>
</gene>
<dbReference type="PANTHER" id="PTHR42850:SF4">
    <property type="entry name" value="ZINC-DEPENDENT ENDOPOLYPHOSPHATASE"/>
    <property type="match status" value="1"/>
</dbReference>
<dbReference type="GO" id="GO:0016791">
    <property type="term" value="F:phosphatase activity"/>
    <property type="evidence" value="ECO:0007669"/>
    <property type="project" value="TreeGrafter"/>
</dbReference>
<dbReference type="HOGENOM" id="CLU_023125_0_0_1"/>
<feature type="compositionally biased region" description="Low complexity" evidence="1">
    <location>
        <begin position="88"/>
        <end position="103"/>
    </location>
</feature>
<evidence type="ECO:0000256" key="1">
    <source>
        <dbReference type="SAM" id="MobiDB-lite"/>
    </source>
</evidence>
<reference evidence="4 5" key="1">
    <citation type="submission" date="2015-01" db="EMBL/GenBank/DDBJ databases">
        <title>The Genome Sequence of Ochroconis gallopava CBS43764.</title>
        <authorList>
            <consortium name="The Broad Institute Genomics Platform"/>
            <person name="Cuomo C."/>
            <person name="de Hoog S."/>
            <person name="Gorbushina A."/>
            <person name="Stielow B."/>
            <person name="Teixiera M."/>
            <person name="Abouelleil A."/>
            <person name="Chapman S.B."/>
            <person name="Priest M."/>
            <person name="Young S.K."/>
            <person name="Wortman J."/>
            <person name="Nusbaum C."/>
            <person name="Birren B."/>
        </authorList>
    </citation>
    <scope>NUCLEOTIDE SEQUENCE [LARGE SCALE GENOMIC DNA]</scope>
    <source>
        <strain evidence="4 5">CBS 43764</strain>
    </source>
</reference>
<evidence type="ECO:0000256" key="2">
    <source>
        <dbReference type="SAM" id="Phobius"/>
    </source>
</evidence>
<dbReference type="EMBL" id="KN847561">
    <property type="protein sequence ID" value="KIW00643.1"/>
    <property type="molecule type" value="Genomic_DNA"/>
</dbReference>
<name>A0A0D2A1P3_9PEZI</name>
<dbReference type="SUPFAM" id="SSF56300">
    <property type="entry name" value="Metallo-dependent phosphatases"/>
    <property type="match status" value="1"/>
</dbReference>
<dbReference type="VEuPathDB" id="FungiDB:PV09_07836"/>
<feature type="transmembrane region" description="Helical" evidence="2">
    <location>
        <begin position="228"/>
        <end position="246"/>
    </location>
</feature>
<dbReference type="GO" id="GO:0005737">
    <property type="term" value="C:cytoplasm"/>
    <property type="evidence" value="ECO:0007669"/>
    <property type="project" value="TreeGrafter"/>
</dbReference>
<keyword evidence="2" id="KW-0812">Transmembrane</keyword>
<keyword evidence="2" id="KW-1133">Transmembrane helix</keyword>
<dbReference type="RefSeq" id="XP_016210512.1">
    <property type="nucleotide sequence ID" value="XM_016361652.1"/>
</dbReference>
<dbReference type="CDD" id="cd00144">
    <property type="entry name" value="MPP_PPP_family"/>
    <property type="match status" value="1"/>
</dbReference>
<sequence length="559" mass="62350">MTSKKRAMEAHNSADCPPPTSSASSSSSAAYPLAHFLDVAVSERTRVQLPPAEPHTSPLRTSTALTDNTFVSHNREPICSQDCTSSASSPTYVHSKSSSSPPSLRQRSCDSEDILITSSFQPSSPYRSACAEVNPASMSERAYPARSDSRFPPKNAVSAFPDSNEHRPLIDFVTNEWQKNISYRDGSFESDDSYPYYNSEKDLYAAPQLPDWLKRILNIKVPRRVQRYLGGYIIFLLALWFGWLYWLQPAWAHEKLLDDAALRATTKGQVFGVNMRPSFSDMIQIQELDPRYLPSATNVNKRLVFVGDVHGCKSELMQLLDKVGFNPSNDHLIFTGDLIAKGPDSSGAVDLAMELGASCVRGNWEDRTLLAYNTLTSKQHPLPGPAEDPRTKEDYLDEESFSHGDYKDRALAKLLTKEQIKWLKACPVILKVGRISGFNKGSEIVVAHAGLVPGIALERQDPFQAMNMRSIDLNTRVPSAERKGEPWEKLWNHHQIHLKDVSQRATIIYGHDAKRGLNIQKYSKGLDSACLKGGSLTAMILDSSGRQKIVSVDCKRYRD</sequence>
<keyword evidence="5" id="KW-1185">Reference proteome</keyword>
<feature type="region of interest" description="Disordered" evidence="1">
    <location>
        <begin position="81"/>
        <end position="108"/>
    </location>
</feature>